<feature type="compositionally biased region" description="Basic and acidic residues" evidence="2">
    <location>
        <begin position="353"/>
        <end position="366"/>
    </location>
</feature>
<feature type="compositionally biased region" description="Basic residues" evidence="2">
    <location>
        <begin position="118"/>
        <end position="132"/>
    </location>
</feature>
<reference evidence="5" key="1">
    <citation type="journal article" date="2022" name="Int. J. Syst. Evol. Microbiol.">
        <title>Cellulosimicrobium protaetiae sp. nov., isolated from the gut of the larva of Protaetia brevitarsis seulensis.</title>
        <authorList>
            <person name="Le Han H."/>
            <person name="Nguyen T.T.H."/>
            <person name="Li Z."/>
            <person name="Shin N.R."/>
            <person name="Kim S.G."/>
        </authorList>
    </citation>
    <scope>NUCLEOTIDE SEQUENCE [LARGE SCALE GENOMIC DNA]</scope>
    <source>
        <strain evidence="5">BI34</strain>
    </source>
</reference>
<keyword evidence="5" id="KW-1185">Reference proteome</keyword>
<feature type="compositionally biased region" description="Basic and acidic residues" evidence="2">
    <location>
        <begin position="238"/>
        <end position="254"/>
    </location>
</feature>
<dbReference type="InterPro" id="IPR029058">
    <property type="entry name" value="AB_hydrolase_fold"/>
</dbReference>
<protein>
    <submittedName>
        <fullName evidence="4">Alpha/beta hydrolase</fullName>
    </submittedName>
</protein>
<dbReference type="OrthoDB" id="2987348at2"/>
<evidence type="ECO:0000313" key="4">
    <source>
        <dbReference type="EMBL" id="QJW38255.1"/>
    </source>
</evidence>
<dbReference type="InterPro" id="IPR000639">
    <property type="entry name" value="Epox_hydrolase-like"/>
</dbReference>
<accession>A0A6M5ULM7</accession>
<feature type="domain" description="AB hydrolase-1" evidence="3">
    <location>
        <begin position="416"/>
        <end position="664"/>
    </location>
</feature>
<sequence>MPAARHAVTTARVERSTRSAPRSGVAGGRRVVQHASECRRVSRRAAPPPRLSAAPARETCDVSTPGTRYGNHPRAENVADGVARPAAVRVPARSPRVDAWGRRPRPATRKEVPDGRPAHPHPRDRRFRRGAARARPALAPHPGPAHGAVGARRRAGLGRRAARRAARPRRRPHHVPPAPRHRAHGPARARPHRGRAHGRHRGVGCRRPPARGRRPRRGRGTAAPRDRALRARPGRGRSAGDRRGRARDRRERLHGPSARPPHRPHVQGVRAPQVPRAAPGPRVHARAAPPGGLGLRLLRRHAHGRRPRPAAARQARPRARAAHRHRAQRRVPVRPAQGPPPGRRSGRDRRRDRRDVDRRRTRDPGKFVRVTPDPSDFTSALPDGPWRHEFVPANGARFHVALAGPEDRGVRDPGPPLVVLLHSFPQFWWAWRHQVEPLAAAGYRVAAMDIRGVGASDKPPIGYDAPTRTRDIAGVVRSLGSGRAVVVGHGTGGSLAWAMAALQPAVTAGVAAFSAPHPARLHTSARRLLTPAALRQLAFYQVPTLPERALVRGDLVAEVLATGAATPFEPEVVDAYRTVMRIPFAAHTAMESLRWAVRSTPRPDGRRFLAALRRPIDVPALQVHAGRDGLLRRDLADADGSALARDFRFEVVDDAGHFLPEEAPDTVTDLLLDWLPRAVER</sequence>
<dbReference type="EMBL" id="CP052757">
    <property type="protein sequence ID" value="QJW38255.1"/>
    <property type="molecule type" value="Genomic_DNA"/>
</dbReference>
<evidence type="ECO:0000259" key="3">
    <source>
        <dbReference type="Pfam" id="PF00561"/>
    </source>
</evidence>
<dbReference type="Gene3D" id="3.40.50.1820">
    <property type="entry name" value="alpha/beta hydrolase"/>
    <property type="match status" value="1"/>
</dbReference>
<feature type="compositionally biased region" description="Basic residues" evidence="2">
    <location>
        <begin position="151"/>
        <end position="219"/>
    </location>
</feature>
<evidence type="ECO:0000256" key="2">
    <source>
        <dbReference type="SAM" id="MobiDB-lite"/>
    </source>
</evidence>
<name>A0A6M5ULM7_9MICO</name>
<feature type="compositionally biased region" description="Low complexity" evidence="2">
    <location>
        <begin position="133"/>
        <end position="150"/>
    </location>
</feature>
<feature type="compositionally biased region" description="Low complexity" evidence="2">
    <location>
        <begin position="82"/>
        <end position="94"/>
    </location>
</feature>
<feature type="region of interest" description="Disordered" evidence="2">
    <location>
        <begin position="1"/>
        <end position="381"/>
    </location>
</feature>
<dbReference type="Proteomes" id="UP000451354">
    <property type="component" value="Chromosome"/>
</dbReference>
<dbReference type="AlphaFoldDB" id="A0A6M5ULM7"/>
<proteinExistence type="predicted"/>
<evidence type="ECO:0000256" key="1">
    <source>
        <dbReference type="ARBA" id="ARBA00022801"/>
    </source>
</evidence>
<dbReference type="PRINTS" id="PR00412">
    <property type="entry name" value="EPOXHYDRLASE"/>
</dbReference>
<keyword evidence="1 4" id="KW-0378">Hydrolase</keyword>
<dbReference type="SUPFAM" id="SSF53474">
    <property type="entry name" value="alpha/beta-Hydrolases"/>
    <property type="match status" value="1"/>
</dbReference>
<evidence type="ECO:0000313" key="5">
    <source>
        <dbReference type="Proteomes" id="UP000451354"/>
    </source>
</evidence>
<feature type="compositionally biased region" description="Basic and acidic residues" evidence="2">
    <location>
        <begin position="108"/>
        <end position="117"/>
    </location>
</feature>
<feature type="compositionally biased region" description="Basic residues" evidence="2">
    <location>
        <begin position="315"/>
        <end position="332"/>
    </location>
</feature>
<dbReference type="InterPro" id="IPR000073">
    <property type="entry name" value="AB_hydrolase_1"/>
</dbReference>
<organism evidence="4 5">
    <name type="scientific">Cellulosimicrobium protaetiae</name>
    <dbReference type="NCBI Taxonomy" id="2587808"/>
    <lineage>
        <taxon>Bacteria</taxon>
        <taxon>Bacillati</taxon>
        <taxon>Actinomycetota</taxon>
        <taxon>Actinomycetes</taxon>
        <taxon>Micrococcales</taxon>
        <taxon>Promicromonosporaceae</taxon>
        <taxon>Cellulosimicrobium</taxon>
    </lineage>
</organism>
<dbReference type="PANTHER" id="PTHR43329">
    <property type="entry name" value="EPOXIDE HYDROLASE"/>
    <property type="match status" value="1"/>
</dbReference>
<feature type="compositionally biased region" description="Basic residues" evidence="2">
    <location>
        <begin position="297"/>
        <end position="308"/>
    </location>
</feature>
<dbReference type="GO" id="GO:0016787">
    <property type="term" value="F:hydrolase activity"/>
    <property type="evidence" value="ECO:0007669"/>
    <property type="project" value="UniProtKB-KW"/>
</dbReference>
<dbReference type="Pfam" id="PF00561">
    <property type="entry name" value="Abhydrolase_1"/>
    <property type="match status" value="1"/>
</dbReference>
<gene>
    <name evidence="4" type="ORF">FIC82_005515</name>
</gene>
<dbReference type="KEGG" id="cprt:FIC82_005515"/>